<dbReference type="Gene3D" id="3.40.50.1240">
    <property type="entry name" value="Phosphoglycerate mutase-like"/>
    <property type="match status" value="1"/>
</dbReference>
<dbReference type="OrthoDB" id="9810154at2"/>
<dbReference type="EMBL" id="CP015285">
    <property type="protein sequence ID" value="ANC91324.1"/>
    <property type="molecule type" value="Genomic_DNA"/>
</dbReference>
<feature type="binding site" evidence="1">
    <location>
        <position position="58"/>
    </location>
    <ligand>
        <name>substrate</name>
    </ligand>
</feature>
<dbReference type="InterPro" id="IPR013078">
    <property type="entry name" value="His_Pase_superF_clade-1"/>
</dbReference>
<dbReference type="PANTHER" id="PTHR47623:SF1">
    <property type="entry name" value="OS09G0287300 PROTEIN"/>
    <property type="match status" value="1"/>
</dbReference>
<dbReference type="PANTHER" id="PTHR47623">
    <property type="entry name" value="OS09G0287300 PROTEIN"/>
    <property type="match status" value="1"/>
</dbReference>
<proteinExistence type="predicted"/>
<name>A0A160JFH7_9PROT</name>
<keyword evidence="3" id="KW-1185">Reference proteome</keyword>
<dbReference type="Proteomes" id="UP000077405">
    <property type="component" value="Chromosome"/>
</dbReference>
<dbReference type="InterPro" id="IPR029033">
    <property type="entry name" value="His_PPase_superfam"/>
</dbReference>
<protein>
    <submittedName>
        <fullName evidence="2">Histidine phosphatase family protein</fullName>
    </submittedName>
</protein>
<dbReference type="AlphaFoldDB" id="A0A160JFH7"/>
<evidence type="ECO:0000256" key="1">
    <source>
        <dbReference type="PIRSR" id="PIRSR613078-2"/>
    </source>
</evidence>
<reference evidence="2 3" key="1">
    <citation type="journal article" date="2013" name="Int. J. Syst. Evol. Microbiol.">
        <title>Azospirillum humicireducens sp. nov., a nitrogen-fixing bacterium isolated from a microbial fuel cell.</title>
        <authorList>
            <person name="Zhou S."/>
            <person name="Han L."/>
            <person name="Wang Y."/>
            <person name="Yang G."/>
            <person name="Zhuang L."/>
            <person name="Hu P."/>
        </authorList>
    </citation>
    <scope>NUCLEOTIDE SEQUENCE [LARGE SCALE GENOMIC DNA]</scope>
    <source>
        <strain evidence="2 3">SgZ-5</strain>
    </source>
</reference>
<dbReference type="RefSeq" id="WP_063634425.1">
    <property type="nucleotide sequence ID" value="NZ_CP015285.1"/>
</dbReference>
<dbReference type="CDD" id="cd07067">
    <property type="entry name" value="HP_PGM_like"/>
    <property type="match status" value="1"/>
</dbReference>
<dbReference type="SUPFAM" id="SSF53254">
    <property type="entry name" value="Phosphoglycerate mutase-like"/>
    <property type="match status" value="1"/>
</dbReference>
<organism evidence="2 3">
    <name type="scientific">Azospirillum humicireducens</name>
    <dbReference type="NCBI Taxonomy" id="1226968"/>
    <lineage>
        <taxon>Bacteria</taxon>
        <taxon>Pseudomonadati</taxon>
        <taxon>Pseudomonadota</taxon>
        <taxon>Alphaproteobacteria</taxon>
        <taxon>Rhodospirillales</taxon>
        <taxon>Azospirillaceae</taxon>
        <taxon>Azospirillum</taxon>
    </lineage>
</organism>
<accession>A0A160JFH7</accession>
<evidence type="ECO:0000313" key="2">
    <source>
        <dbReference type="EMBL" id="ANC91324.1"/>
    </source>
</evidence>
<gene>
    <name evidence="2" type="ORF">A6A40_05050</name>
</gene>
<evidence type="ECO:0000313" key="3">
    <source>
        <dbReference type="Proteomes" id="UP000077405"/>
    </source>
</evidence>
<dbReference type="KEGG" id="ahu:A6A40_05050"/>
<dbReference type="SMART" id="SM00855">
    <property type="entry name" value="PGAM"/>
    <property type="match status" value="1"/>
</dbReference>
<dbReference type="STRING" id="1226968.A6A40_05050"/>
<dbReference type="Pfam" id="PF00300">
    <property type="entry name" value="His_Phos_1"/>
    <property type="match status" value="1"/>
</dbReference>
<sequence>MKTLFLLRHAKSSWDDPSLGDHDRPLNARGEKAATLVGGYLAKHHADIDLVLCSTAVRAVETRKRVMAAMGAPYPPVEHERGLYLCGARTLLERLRDAPDSAMGLMLVAHNPDLHELANALTGSGAHGLRHDLTDKFPTGACAVLVFETPHWAGLELGAGRLADFVQPRKLS</sequence>